<dbReference type="InterPro" id="IPR000182">
    <property type="entry name" value="GNAT_dom"/>
</dbReference>
<keyword evidence="5" id="KW-1185">Reference proteome</keyword>
<evidence type="ECO:0000256" key="2">
    <source>
        <dbReference type="ARBA" id="ARBA00023315"/>
    </source>
</evidence>
<keyword evidence="2" id="KW-0012">Acyltransferase</keyword>
<evidence type="ECO:0000313" key="5">
    <source>
        <dbReference type="Proteomes" id="UP001153642"/>
    </source>
</evidence>
<dbReference type="SUPFAM" id="SSF55729">
    <property type="entry name" value="Acyl-CoA N-acyltransferases (Nat)"/>
    <property type="match status" value="1"/>
</dbReference>
<accession>A0ABT6FPK1</accession>
<dbReference type="Proteomes" id="UP001153642">
    <property type="component" value="Unassembled WGS sequence"/>
</dbReference>
<dbReference type="CDD" id="cd04301">
    <property type="entry name" value="NAT_SF"/>
    <property type="match status" value="1"/>
</dbReference>
<dbReference type="InterPro" id="IPR016181">
    <property type="entry name" value="Acyl_CoA_acyltransferase"/>
</dbReference>
<evidence type="ECO:0000313" key="4">
    <source>
        <dbReference type="EMBL" id="MDG3585184.1"/>
    </source>
</evidence>
<evidence type="ECO:0000259" key="3">
    <source>
        <dbReference type="PROSITE" id="PS51186"/>
    </source>
</evidence>
<dbReference type="RefSeq" id="WP_277899540.1">
    <property type="nucleotide sequence ID" value="NZ_JAPMUA010000002.1"/>
</dbReference>
<dbReference type="Gene3D" id="3.40.630.30">
    <property type="match status" value="1"/>
</dbReference>
<dbReference type="EMBL" id="JAPMUA010000002">
    <property type="protein sequence ID" value="MDG3585184.1"/>
    <property type="molecule type" value="Genomic_DNA"/>
</dbReference>
<dbReference type="PANTHER" id="PTHR43877:SF2">
    <property type="entry name" value="AMINOALKYLPHOSPHONATE N-ACETYLTRANSFERASE-RELATED"/>
    <property type="match status" value="1"/>
</dbReference>
<proteinExistence type="predicted"/>
<gene>
    <name evidence="4" type="ORF">OSR52_04830</name>
</gene>
<dbReference type="PANTHER" id="PTHR43877">
    <property type="entry name" value="AMINOALKYLPHOSPHONATE N-ACETYLTRANSFERASE-RELATED-RELATED"/>
    <property type="match status" value="1"/>
</dbReference>
<dbReference type="InterPro" id="IPR050832">
    <property type="entry name" value="Bact_Acetyltransf"/>
</dbReference>
<keyword evidence="1" id="KW-0808">Transferase</keyword>
<evidence type="ECO:0000256" key="1">
    <source>
        <dbReference type="ARBA" id="ARBA00022679"/>
    </source>
</evidence>
<feature type="domain" description="N-acetyltransferase" evidence="3">
    <location>
        <begin position="2"/>
        <end position="149"/>
    </location>
</feature>
<dbReference type="Pfam" id="PF00583">
    <property type="entry name" value="Acetyltransf_1"/>
    <property type="match status" value="1"/>
</dbReference>
<protein>
    <submittedName>
        <fullName evidence="4">GNAT family N-acetyltransferase</fullName>
    </submittedName>
</protein>
<reference evidence="4" key="1">
    <citation type="submission" date="2022-11" db="EMBL/GenBank/DDBJ databases">
        <title>High-quality draft genome sequence of Galbibacter sp. strain CMA-7.</title>
        <authorList>
            <person name="Wei L."/>
            <person name="Dong C."/>
            <person name="Shao Z."/>
        </authorList>
    </citation>
    <scope>NUCLEOTIDE SEQUENCE</scope>
    <source>
        <strain evidence="4">CMA-7</strain>
    </source>
</reference>
<organism evidence="4 5">
    <name type="scientific">Galbibacter pacificus</name>
    <dbReference type="NCBI Taxonomy" id="2996052"/>
    <lineage>
        <taxon>Bacteria</taxon>
        <taxon>Pseudomonadati</taxon>
        <taxon>Bacteroidota</taxon>
        <taxon>Flavobacteriia</taxon>
        <taxon>Flavobacteriales</taxon>
        <taxon>Flavobacteriaceae</taxon>
        <taxon>Galbibacter</taxon>
    </lineage>
</organism>
<comment type="caution">
    <text evidence="4">The sequence shown here is derived from an EMBL/GenBank/DDBJ whole genome shotgun (WGS) entry which is preliminary data.</text>
</comment>
<sequence>MLVYRRTTSTDKDFISLVGKLDKHLAKKNGENQEFYGQFNTLDAIKHVVLAYNGKMAVGCGAIKQYNPEVMEVKRMYTRAEYRGKGIALSVLNELEKWAVELGFSKCVLETDKDNAGAIHIYRKNGYLPIPNYGQYQGVAMSVCFEKAL</sequence>
<name>A0ABT6FPK1_9FLAO</name>
<dbReference type="PROSITE" id="PS51186">
    <property type="entry name" value="GNAT"/>
    <property type="match status" value="1"/>
</dbReference>